<dbReference type="InterPro" id="IPR003029">
    <property type="entry name" value="S1_domain"/>
</dbReference>
<sequence>MSETLKSQEQFLAEFNWHNFEEGIDAVDEKNLLEFEELVSKTFIDTDQEEVVEGVVVRITDRDVIVDINAKSEGVISLNEFRYNPNLKVGDKVEVLIDIREDKTGQLVLSHRKARTIKSWDRVISANETGEIVNGFVKCRTKGGMIVDVFGIEAFLPGSQIDVKPIRDYDVYVNKMMEFKVVKINHEFKNVVVSHKALIEADIEVQKKEIIGQLQKGQVLEGVVKNITSYGVFIDLGGVDGLIHITDLSWSRINHPSEVLELDQKLNVVILDFDDEKTRIQLGLKQLNAHPWDALDAKLTIGDKVKGKVVVIADYGAFIEVAEGVEGLIHVSEMSWSTHLRSAQDFVKVGDIVEGVILTLDRDDRKMSLGIKQLTQDPWTDITAKYPVGSKHTGIVRNFTNFGIFVELEEGIDGLIYISDLSWTKKIKHPSEFVNVGEKLDVVVLELDVDGRKLSLGHKQTTANPWDQYEDSFAVGTIHTGEISEIVDKGATVEFGDDIVAFIPTRHLEKEDGKKLKKGDSAEFKVIEFNKEFKRVVASHTAIFREEEEKNVKAVAEAVSSNNNAPAATLGDNNDILAGLKAKMEKSEKKK</sequence>
<evidence type="ECO:0000313" key="5">
    <source>
        <dbReference type="EMBL" id="MFD0985316.1"/>
    </source>
</evidence>
<evidence type="ECO:0000256" key="2">
    <source>
        <dbReference type="ARBA" id="ARBA00022980"/>
    </source>
</evidence>
<dbReference type="GO" id="GO:0005840">
    <property type="term" value="C:ribosome"/>
    <property type="evidence" value="ECO:0007669"/>
    <property type="project" value="UniProtKB-KW"/>
</dbReference>
<dbReference type="NCBIfam" id="NF004953">
    <property type="entry name" value="PRK06299.1-3"/>
    <property type="match status" value="1"/>
</dbReference>
<reference evidence="6" key="1">
    <citation type="journal article" date="2019" name="Int. J. Syst. Evol. Microbiol.">
        <title>The Global Catalogue of Microorganisms (GCM) 10K type strain sequencing project: providing services to taxonomists for standard genome sequencing and annotation.</title>
        <authorList>
            <consortium name="The Broad Institute Genomics Platform"/>
            <consortium name="The Broad Institute Genome Sequencing Center for Infectious Disease"/>
            <person name="Wu L."/>
            <person name="Ma J."/>
        </authorList>
    </citation>
    <scope>NUCLEOTIDE SEQUENCE [LARGE SCALE GENOMIC DNA]</scope>
    <source>
        <strain evidence="6">CECT 7649</strain>
    </source>
</reference>
<gene>
    <name evidence="5" type="primary">rpsA</name>
    <name evidence="5" type="ORF">ACFQ0S_12615</name>
</gene>
<dbReference type="CDD" id="cd04465">
    <property type="entry name" value="S1_RPS1_repeat_ec2_hs2"/>
    <property type="match status" value="1"/>
</dbReference>
<dbReference type="Gene3D" id="2.40.50.140">
    <property type="entry name" value="Nucleic acid-binding proteins"/>
    <property type="match status" value="6"/>
</dbReference>
<dbReference type="Proteomes" id="UP001597051">
    <property type="component" value="Unassembled WGS sequence"/>
</dbReference>
<feature type="domain" description="S1 motif" evidence="4">
    <location>
        <begin position="302"/>
        <end position="372"/>
    </location>
</feature>
<dbReference type="PROSITE" id="PS50126">
    <property type="entry name" value="S1"/>
    <property type="match status" value="6"/>
</dbReference>
<keyword evidence="2 5" id="KW-0689">Ribosomal protein</keyword>
<dbReference type="PANTHER" id="PTHR10724">
    <property type="entry name" value="30S RIBOSOMAL PROTEIN S1"/>
    <property type="match status" value="1"/>
</dbReference>
<feature type="domain" description="S1 motif" evidence="4">
    <location>
        <begin position="130"/>
        <end position="196"/>
    </location>
</feature>
<evidence type="ECO:0000313" key="6">
    <source>
        <dbReference type="Proteomes" id="UP001597051"/>
    </source>
</evidence>
<dbReference type="InterPro" id="IPR012340">
    <property type="entry name" value="NA-bd_OB-fold"/>
</dbReference>
<evidence type="ECO:0000256" key="1">
    <source>
        <dbReference type="ARBA" id="ARBA00006767"/>
    </source>
</evidence>
<feature type="domain" description="S1 motif" evidence="4">
    <location>
        <begin position="476"/>
        <end position="541"/>
    </location>
</feature>
<name>A0ABW3J5C9_9FLAO</name>
<evidence type="ECO:0000256" key="3">
    <source>
        <dbReference type="ARBA" id="ARBA00023274"/>
    </source>
</evidence>
<feature type="domain" description="S1 motif" evidence="4">
    <location>
        <begin position="49"/>
        <end position="112"/>
    </location>
</feature>
<proteinExistence type="inferred from homology"/>
<keyword evidence="6" id="KW-1185">Reference proteome</keyword>
<dbReference type="InterPro" id="IPR035104">
    <property type="entry name" value="Ribosomal_protein_S1-like"/>
</dbReference>
<protein>
    <submittedName>
        <fullName evidence="5">30S ribosomal protein S1</fullName>
    </submittedName>
</protein>
<dbReference type="PRINTS" id="PR00681">
    <property type="entry name" value="RIBOSOMALS1"/>
</dbReference>
<dbReference type="InterPro" id="IPR050437">
    <property type="entry name" value="Ribos_protein_bS1-like"/>
</dbReference>
<keyword evidence="3" id="KW-0687">Ribonucleoprotein</keyword>
<comment type="caution">
    <text evidence="5">The sequence shown here is derived from an EMBL/GenBank/DDBJ whole genome shotgun (WGS) entry which is preliminary data.</text>
</comment>
<dbReference type="SUPFAM" id="SSF50249">
    <property type="entry name" value="Nucleic acid-binding proteins"/>
    <property type="match status" value="6"/>
</dbReference>
<dbReference type="CDD" id="cd05687">
    <property type="entry name" value="S1_RPS1_repeat_ec1_hs1"/>
    <property type="match status" value="1"/>
</dbReference>
<feature type="domain" description="S1 motif" evidence="4">
    <location>
        <begin position="217"/>
        <end position="285"/>
    </location>
</feature>
<dbReference type="RefSeq" id="WP_379758162.1">
    <property type="nucleotide sequence ID" value="NZ_JBHSYB010000028.1"/>
</dbReference>
<comment type="similarity">
    <text evidence="1">Belongs to the bacterial ribosomal protein bS1 family.</text>
</comment>
<dbReference type="PANTHER" id="PTHR10724:SF7">
    <property type="entry name" value="SMALL RIBOSOMAL SUBUNIT PROTEIN BS1C"/>
    <property type="match status" value="1"/>
</dbReference>
<dbReference type="CDD" id="cd05688">
    <property type="entry name" value="S1_RPS1_repeat_ec3"/>
    <property type="match status" value="1"/>
</dbReference>
<feature type="domain" description="S1 motif" evidence="4">
    <location>
        <begin position="389"/>
        <end position="459"/>
    </location>
</feature>
<dbReference type="EMBL" id="JBHTIZ010000045">
    <property type="protein sequence ID" value="MFD0985316.1"/>
    <property type="molecule type" value="Genomic_DNA"/>
</dbReference>
<dbReference type="SMART" id="SM00316">
    <property type="entry name" value="S1"/>
    <property type="match status" value="6"/>
</dbReference>
<dbReference type="Pfam" id="PF00575">
    <property type="entry name" value="S1"/>
    <property type="match status" value="6"/>
</dbReference>
<evidence type="ECO:0000259" key="4">
    <source>
        <dbReference type="PROSITE" id="PS50126"/>
    </source>
</evidence>
<accession>A0ABW3J5C9</accession>
<organism evidence="5 6">
    <name type="scientific">Flavobacterium myungsuense</name>
    <dbReference type="NCBI Taxonomy" id="651823"/>
    <lineage>
        <taxon>Bacteria</taxon>
        <taxon>Pseudomonadati</taxon>
        <taxon>Bacteroidota</taxon>
        <taxon>Flavobacteriia</taxon>
        <taxon>Flavobacteriales</taxon>
        <taxon>Flavobacteriaceae</taxon>
        <taxon>Flavobacterium</taxon>
    </lineage>
</organism>